<evidence type="ECO:0000256" key="2">
    <source>
        <dbReference type="ARBA" id="ARBA00023125"/>
    </source>
</evidence>
<keyword evidence="1" id="KW-0805">Transcription regulation</keyword>
<dbReference type="Pfam" id="PF00455">
    <property type="entry name" value="DeoRC"/>
    <property type="match status" value="1"/>
</dbReference>
<dbReference type="PANTHER" id="PTHR30363:SF44">
    <property type="entry name" value="AGA OPERON TRANSCRIPTIONAL REPRESSOR-RELATED"/>
    <property type="match status" value="1"/>
</dbReference>
<dbReference type="InterPro" id="IPR050313">
    <property type="entry name" value="Carb_Metab_HTH_regulators"/>
</dbReference>
<keyword evidence="6" id="KW-1185">Reference proteome</keyword>
<evidence type="ECO:0000256" key="1">
    <source>
        <dbReference type="ARBA" id="ARBA00023015"/>
    </source>
</evidence>
<dbReference type="InterPro" id="IPR036388">
    <property type="entry name" value="WH-like_DNA-bd_sf"/>
</dbReference>
<comment type="caution">
    <text evidence="5">The sequence shown here is derived from an EMBL/GenBank/DDBJ whole genome shotgun (WGS) entry which is preliminary data.</text>
</comment>
<dbReference type="SMART" id="SM01134">
    <property type="entry name" value="DeoRC"/>
    <property type="match status" value="1"/>
</dbReference>
<dbReference type="InterPro" id="IPR037171">
    <property type="entry name" value="NagB/RpiA_transferase-like"/>
</dbReference>
<dbReference type="PROSITE" id="PS00894">
    <property type="entry name" value="HTH_DEOR_1"/>
    <property type="match status" value="1"/>
</dbReference>
<feature type="domain" description="HTH deoR-type" evidence="4">
    <location>
        <begin position="3"/>
        <end position="58"/>
    </location>
</feature>
<dbReference type="SUPFAM" id="SSF46785">
    <property type="entry name" value="Winged helix' DNA-binding domain"/>
    <property type="match status" value="1"/>
</dbReference>
<dbReference type="GO" id="GO:0003677">
    <property type="term" value="F:DNA binding"/>
    <property type="evidence" value="ECO:0007669"/>
    <property type="project" value="UniProtKB-KW"/>
</dbReference>
<accession>A0A4V2VL96</accession>
<evidence type="ECO:0000259" key="4">
    <source>
        <dbReference type="PROSITE" id="PS51000"/>
    </source>
</evidence>
<protein>
    <submittedName>
        <fullName evidence="5">DeoR family transcriptional regulator</fullName>
    </submittedName>
</protein>
<dbReference type="EMBL" id="SMBP01000002">
    <property type="protein sequence ID" value="TCU63032.1"/>
    <property type="molecule type" value="Genomic_DNA"/>
</dbReference>
<dbReference type="Proteomes" id="UP000295773">
    <property type="component" value="Unassembled WGS sequence"/>
</dbReference>
<dbReference type="SUPFAM" id="SSF100950">
    <property type="entry name" value="NagB/RpiA/CoA transferase-like"/>
    <property type="match status" value="1"/>
</dbReference>
<dbReference type="Gene3D" id="1.10.10.10">
    <property type="entry name" value="Winged helix-like DNA-binding domain superfamily/Winged helix DNA-binding domain"/>
    <property type="match status" value="1"/>
</dbReference>
<dbReference type="AlphaFoldDB" id="A0A4V2VL96"/>
<dbReference type="Gene3D" id="3.40.50.1360">
    <property type="match status" value="1"/>
</dbReference>
<reference evidence="5 6" key="1">
    <citation type="submission" date="2019-03" db="EMBL/GenBank/DDBJ databases">
        <title>Genomic Encyclopedia of Type Strains, Phase IV (KMG-IV): sequencing the most valuable type-strain genomes for metagenomic binning, comparative biology and taxonomic classification.</title>
        <authorList>
            <person name="Goeker M."/>
        </authorList>
    </citation>
    <scope>NUCLEOTIDE SEQUENCE [LARGE SCALE GENOMIC DNA]</scope>
    <source>
        <strain evidence="5 6">DSM 29481</strain>
    </source>
</reference>
<dbReference type="RefSeq" id="WP_132223522.1">
    <property type="nucleotide sequence ID" value="NZ_JANKBG010000002.1"/>
</dbReference>
<dbReference type="GO" id="GO:0003700">
    <property type="term" value="F:DNA-binding transcription factor activity"/>
    <property type="evidence" value="ECO:0007669"/>
    <property type="project" value="InterPro"/>
</dbReference>
<proteinExistence type="predicted"/>
<dbReference type="InterPro" id="IPR018356">
    <property type="entry name" value="Tscrpt_reg_HTH_DeoR_CS"/>
</dbReference>
<dbReference type="Pfam" id="PF08220">
    <property type="entry name" value="HTH_DeoR"/>
    <property type="match status" value="1"/>
</dbReference>
<organism evidence="5 6">
    <name type="scientific">Longicatena caecimuris</name>
    <dbReference type="NCBI Taxonomy" id="1796635"/>
    <lineage>
        <taxon>Bacteria</taxon>
        <taxon>Bacillati</taxon>
        <taxon>Bacillota</taxon>
        <taxon>Erysipelotrichia</taxon>
        <taxon>Erysipelotrichales</taxon>
        <taxon>Erysipelotrichaceae</taxon>
        <taxon>Longicatena</taxon>
    </lineage>
</organism>
<dbReference type="InterPro" id="IPR036390">
    <property type="entry name" value="WH_DNA-bd_sf"/>
</dbReference>
<dbReference type="SMART" id="SM00420">
    <property type="entry name" value="HTH_DEOR"/>
    <property type="match status" value="1"/>
</dbReference>
<evidence type="ECO:0000313" key="6">
    <source>
        <dbReference type="Proteomes" id="UP000295773"/>
    </source>
</evidence>
<dbReference type="InterPro" id="IPR001034">
    <property type="entry name" value="DeoR_HTH"/>
</dbReference>
<sequence>MLAHERNDYILTKLNAKGCVNVRHLSQELAVSEVTIRRDLEEMEKQGLLIRIHGGAKKNQKTDILSKNDESRMLDRLQLHFEQKNRVCKQAAEFIKDGDCVFLDGGTSIFPMLSYLQTKKIKIVTHSTLIQEHFDSDVAELFAVGGKLIPEYKMAVGPIALETLQRFNFDFAFIGCAGIDLLRHKVYTAEMDTLAVKKQAMQLAQQSYLLIDSSKTKIKGFCSFTDFSRFDGILCDEGVLQEDEELPENFMIAKTE</sequence>
<gene>
    <name evidence="5" type="ORF">EDD61_10232</name>
</gene>
<name>A0A4V2VL96_9FIRM</name>
<dbReference type="InterPro" id="IPR014036">
    <property type="entry name" value="DeoR-like_C"/>
</dbReference>
<evidence type="ECO:0000256" key="3">
    <source>
        <dbReference type="ARBA" id="ARBA00023163"/>
    </source>
</evidence>
<evidence type="ECO:0000313" key="5">
    <source>
        <dbReference type="EMBL" id="TCU63032.1"/>
    </source>
</evidence>
<dbReference type="PANTHER" id="PTHR30363">
    <property type="entry name" value="HTH-TYPE TRANSCRIPTIONAL REGULATOR SRLR-RELATED"/>
    <property type="match status" value="1"/>
</dbReference>
<keyword evidence="2" id="KW-0238">DNA-binding</keyword>
<keyword evidence="3" id="KW-0804">Transcription</keyword>
<dbReference type="PRINTS" id="PR00037">
    <property type="entry name" value="HTHLACR"/>
</dbReference>
<dbReference type="PROSITE" id="PS51000">
    <property type="entry name" value="HTH_DEOR_2"/>
    <property type="match status" value="1"/>
</dbReference>